<protein>
    <submittedName>
        <fullName evidence="1">Uncharacterized protein</fullName>
    </submittedName>
</protein>
<proteinExistence type="predicted"/>
<evidence type="ECO:0000313" key="1">
    <source>
        <dbReference type="EMBL" id="TGN79870.1"/>
    </source>
</evidence>
<keyword evidence="2" id="KW-1185">Reference proteome</keyword>
<gene>
    <name evidence="1" type="ORF">E5083_09820</name>
</gene>
<dbReference type="Proteomes" id="UP000298159">
    <property type="component" value="Unassembled WGS sequence"/>
</dbReference>
<reference evidence="1 2" key="1">
    <citation type="submission" date="2019-04" db="EMBL/GenBank/DDBJ databases">
        <title>Streptomyces sp. nov. Bv016 isolated from bark of Buahinia variegata.</title>
        <authorList>
            <person name="Kanchanasin P."/>
            <person name="Tanasupawat S."/>
            <person name="Yuki M."/>
            <person name="Kudo T."/>
        </authorList>
    </citation>
    <scope>NUCLEOTIDE SEQUENCE [LARGE SCALE GENOMIC DNA]</scope>
    <source>
        <strain evidence="1 2">Bv016</strain>
    </source>
</reference>
<sequence>MNVELIPHVGTASFRLGMPFDQAMTEAPAWGRVDHAPAGGRPPGKWVVLNEPYDFEFVLLFESERHEELTGIEVWRFRKESADIRFLLDGVDVFRTPSEDLVQLLESRGHEVVESDYGFDEVPALGLRFANNSSFEYPTDDEGDPLYYDYVLLSDPKQT</sequence>
<organism evidence="1 2">
    <name type="scientific">Streptomyces bauhiniae</name>
    <dbReference type="NCBI Taxonomy" id="2340725"/>
    <lineage>
        <taxon>Bacteria</taxon>
        <taxon>Bacillati</taxon>
        <taxon>Actinomycetota</taxon>
        <taxon>Actinomycetes</taxon>
        <taxon>Kitasatosporales</taxon>
        <taxon>Streptomycetaceae</taxon>
        <taxon>Streptomyces</taxon>
    </lineage>
</organism>
<dbReference type="AlphaFoldDB" id="A0A4Z1DCS9"/>
<dbReference type="EMBL" id="SRRT01000002">
    <property type="protein sequence ID" value="TGN79870.1"/>
    <property type="molecule type" value="Genomic_DNA"/>
</dbReference>
<evidence type="ECO:0000313" key="2">
    <source>
        <dbReference type="Proteomes" id="UP000298159"/>
    </source>
</evidence>
<comment type="caution">
    <text evidence="1">The sequence shown here is derived from an EMBL/GenBank/DDBJ whole genome shotgun (WGS) entry which is preliminary data.</text>
</comment>
<accession>A0A4Z1DCS9</accession>
<name>A0A4Z1DCS9_9ACTN</name>